<organism evidence="2 3">
    <name type="scientific">Pan troglodytes</name>
    <name type="common">Chimpanzee</name>
    <dbReference type="NCBI Taxonomy" id="9598"/>
    <lineage>
        <taxon>Eukaryota</taxon>
        <taxon>Metazoa</taxon>
        <taxon>Chordata</taxon>
        <taxon>Craniata</taxon>
        <taxon>Vertebrata</taxon>
        <taxon>Euteleostomi</taxon>
        <taxon>Mammalia</taxon>
        <taxon>Eutheria</taxon>
        <taxon>Euarchontoglires</taxon>
        <taxon>Primates</taxon>
        <taxon>Haplorrhini</taxon>
        <taxon>Catarrhini</taxon>
        <taxon>Hominidae</taxon>
        <taxon>Pan</taxon>
    </lineage>
</organism>
<dbReference type="AlphaFoldDB" id="A0A2J8PKW8"/>
<feature type="compositionally biased region" description="Polar residues" evidence="1">
    <location>
        <begin position="1"/>
        <end position="11"/>
    </location>
</feature>
<reference evidence="2 3" key="1">
    <citation type="submission" date="2017-12" db="EMBL/GenBank/DDBJ databases">
        <title>High-resolution comparative analysis of great ape genomes.</title>
        <authorList>
            <person name="Pollen A."/>
            <person name="Hastie A."/>
            <person name="Hormozdiari F."/>
            <person name="Dougherty M."/>
            <person name="Liu R."/>
            <person name="Chaisson M."/>
            <person name="Hoppe E."/>
            <person name="Hill C."/>
            <person name="Pang A."/>
            <person name="Hillier L."/>
            <person name="Baker C."/>
            <person name="Armstrong J."/>
            <person name="Shendure J."/>
            <person name="Paten B."/>
            <person name="Wilson R."/>
            <person name="Chao H."/>
            <person name="Schneider V."/>
            <person name="Ventura M."/>
            <person name="Kronenberg Z."/>
            <person name="Murali S."/>
            <person name="Gordon D."/>
            <person name="Cantsilieris S."/>
            <person name="Munson K."/>
            <person name="Nelson B."/>
            <person name="Raja A."/>
            <person name="Underwood J."/>
            <person name="Diekhans M."/>
            <person name="Fiddes I."/>
            <person name="Haussler D."/>
            <person name="Eichler E."/>
        </authorList>
    </citation>
    <scope>NUCLEOTIDE SEQUENCE [LARGE SCALE GENOMIC DNA]</scope>
    <source>
        <strain evidence="2">Yerkes chimp pedigree #C0471</strain>
    </source>
</reference>
<sequence>MKVTLTKSSNKQVEKRRKRKRKKGSISIIRKQRGSMGRRVAAGLRQTPILKRTNLPEASEAVKRNLRNRIKEIMLQLILDIALFGLRTFRL</sequence>
<comment type="caution">
    <text evidence="2">The sequence shown here is derived from an EMBL/GenBank/DDBJ whole genome shotgun (WGS) entry which is preliminary data.</text>
</comment>
<feature type="compositionally biased region" description="Basic residues" evidence="1">
    <location>
        <begin position="14"/>
        <end position="24"/>
    </location>
</feature>
<accession>A0A2J8PKW8</accession>
<protein>
    <submittedName>
        <fullName evidence="2">NRDE2 isoform 4</fullName>
    </submittedName>
</protein>
<evidence type="ECO:0000313" key="2">
    <source>
        <dbReference type="EMBL" id="PNI84665.1"/>
    </source>
</evidence>
<dbReference type="EMBL" id="NBAG03000214">
    <property type="protein sequence ID" value="PNI84665.1"/>
    <property type="molecule type" value="Genomic_DNA"/>
</dbReference>
<evidence type="ECO:0000256" key="1">
    <source>
        <dbReference type="SAM" id="MobiDB-lite"/>
    </source>
</evidence>
<evidence type="ECO:0000313" key="3">
    <source>
        <dbReference type="Proteomes" id="UP000236370"/>
    </source>
</evidence>
<gene>
    <name evidence="2" type="ORF">CK820_G0003120</name>
</gene>
<feature type="region of interest" description="Disordered" evidence="1">
    <location>
        <begin position="1"/>
        <end position="28"/>
    </location>
</feature>
<proteinExistence type="predicted"/>
<dbReference type="Proteomes" id="UP000236370">
    <property type="component" value="Unassembled WGS sequence"/>
</dbReference>
<name>A0A2J8PKW8_PANTR</name>